<dbReference type="Pfam" id="PF03450">
    <property type="entry name" value="CO_deh_flav_C"/>
    <property type="match status" value="1"/>
</dbReference>
<organism evidence="5 6">
    <name type="scientific">Enterocloster aldenensis</name>
    <dbReference type="NCBI Taxonomy" id="358742"/>
    <lineage>
        <taxon>Bacteria</taxon>
        <taxon>Bacillati</taxon>
        <taxon>Bacillota</taxon>
        <taxon>Clostridia</taxon>
        <taxon>Lachnospirales</taxon>
        <taxon>Lachnospiraceae</taxon>
        <taxon>Enterocloster</taxon>
    </lineage>
</organism>
<dbReference type="SUPFAM" id="SSF55447">
    <property type="entry name" value="CO dehydrogenase flavoprotein C-terminal domain-like"/>
    <property type="match status" value="1"/>
</dbReference>
<dbReference type="InterPro" id="IPR051312">
    <property type="entry name" value="Diverse_Substr_Oxidored"/>
</dbReference>
<comment type="caution">
    <text evidence="5">The sequence shown here is derived from an EMBL/GenBank/DDBJ whole genome shotgun (WGS) entry which is preliminary data.</text>
</comment>
<dbReference type="NCBIfam" id="NF007427">
    <property type="entry name" value="PRK09971.1"/>
    <property type="match status" value="1"/>
</dbReference>
<dbReference type="InterPro" id="IPR002346">
    <property type="entry name" value="Mopterin_DH_FAD-bd"/>
</dbReference>
<dbReference type="Gene3D" id="3.30.465.10">
    <property type="match status" value="1"/>
</dbReference>
<evidence type="ECO:0000259" key="4">
    <source>
        <dbReference type="PROSITE" id="PS51387"/>
    </source>
</evidence>
<dbReference type="SUPFAM" id="SSF56176">
    <property type="entry name" value="FAD-binding/transporter-associated domain-like"/>
    <property type="match status" value="1"/>
</dbReference>
<dbReference type="SMART" id="SM01092">
    <property type="entry name" value="CO_deh_flav_C"/>
    <property type="match status" value="1"/>
</dbReference>
<dbReference type="InterPro" id="IPR016167">
    <property type="entry name" value="FAD-bd_PCMH_sub1"/>
</dbReference>
<sequence length="296" mass="32310">MFDIKSFYEAVSVQDAIQALLKDTDAEIISGGTDVLIRVREGKDAGRSLVSIHNLEELKGVKLLEDGNLWIGAGTSFSHITNDPLIQEYIPMLGDAVDMVGGPQIRNTGTIGGNICNGATSADSASTMWTLEADVVLEGPEGERTVPVCEFYTGPGRTVRDRCEVCKGFVIHRDSYEGWTGHYIKYGKRKAMEIATLGCAVRVKLSPDKKQIEDVRLGYGVAGPTPLRCLKAEEGLRGHDINDNDAILAFGRDALTQVNPRTSWRASKEFRLQLIEELSKRALKEAIKKAGGEIDA</sequence>
<gene>
    <name evidence="5" type="primary">xdhB</name>
    <name evidence="5" type="ORF">L0N08_16945</name>
</gene>
<dbReference type="GO" id="GO:0071949">
    <property type="term" value="F:FAD binding"/>
    <property type="evidence" value="ECO:0007669"/>
    <property type="project" value="InterPro"/>
</dbReference>
<reference evidence="5" key="1">
    <citation type="submission" date="2022-01" db="EMBL/GenBank/DDBJ databases">
        <title>Collection of gut derived symbiotic bacterial strains cultured from healthy donors.</title>
        <authorList>
            <person name="Lin H."/>
            <person name="Kohout C."/>
            <person name="Waligurski E."/>
            <person name="Pamer E.G."/>
        </authorList>
    </citation>
    <scope>NUCLEOTIDE SEQUENCE</scope>
    <source>
        <strain evidence="5">DFI.6.55</strain>
    </source>
</reference>
<dbReference type="GO" id="GO:0002197">
    <property type="term" value="C:xanthine dehydrogenase complex"/>
    <property type="evidence" value="ECO:0007669"/>
    <property type="project" value="InterPro"/>
</dbReference>
<evidence type="ECO:0000256" key="1">
    <source>
        <dbReference type="ARBA" id="ARBA00022630"/>
    </source>
</evidence>
<dbReference type="EMBL" id="JAKNGE010000021">
    <property type="protein sequence ID" value="MCG4747116.1"/>
    <property type="molecule type" value="Genomic_DNA"/>
</dbReference>
<dbReference type="GO" id="GO:0004854">
    <property type="term" value="F:xanthine dehydrogenase activity"/>
    <property type="evidence" value="ECO:0007669"/>
    <property type="project" value="InterPro"/>
</dbReference>
<keyword evidence="2" id="KW-0274">FAD</keyword>
<dbReference type="AlphaFoldDB" id="A0AAW5C0R0"/>
<dbReference type="PROSITE" id="PS51387">
    <property type="entry name" value="FAD_PCMH"/>
    <property type="match status" value="1"/>
</dbReference>
<dbReference type="PANTHER" id="PTHR42659:SF9">
    <property type="entry name" value="XANTHINE DEHYDROGENASE FAD-BINDING SUBUNIT XDHB-RELATED"/>
    <property type="match status" value="1"/>
</dbReference>
<dbReference type="Gene3D" id="3.30.390.50">
    <property type="entry name" value="CO dehydrogenase flavoprotein, C-terminal domain"/>
    <property type="match status" value="1"/>
</dbReference>
<dbReference type="NCBIfam" id="NF043083">
    <property type="entry name" value="XdhB_XDHase"/>
    <property type="match status" value="1"/>
</dbReference>
<protein>
    <submittedName>
        <fullName evidence="5">Xanthine dehydrogenase FAD-binding subunit XdhB</fullName>
    </submittedName>
</protein>
<dbReference type="Pfam" id="PF00941">
    <property type="entry name" value="FAD_binding_5"/>
    <property type="match status" value="1"/>
</dbReference>
<dbReference type="InterPro" id="IPR050031">
    <property type="entry name" value="XdhB_XDHase"/>
</dbReference>
<dbReference type="FunFam" id="3.30.465.10:FF:000017">
    <property type="entry name" value="Xanthine dehydrogenase, FAD binding subunit"/>
    <property type="match status" value="1"/>
</dbReference>
<evidence type="ECO:0000256" key="2">
    <source>
        <dbReference type="ARBA" id="ARBA00022827"/>
    </source>
</evidence>
<name>A0AAW5C0R0_9FIRM</name>
<evidence type="ECO:0000256" key="3">
    <source>
        <dbReference type="ARBA" id="ARBA00023002"/>
    </source>
</evidence>
<dbReference type="InterPro" id="IPR016169">
    <property type="entry name" value="FAD-bd_PCMH_sub2"/>
</dbReference>
<dbReference type="Gene3D" id="3.30.43.10">
    <property type="entry name" value="Uridine Diphospho-n-acetylenolpyruvylglucosamine Reductase, domain 2"/>
    <property type="match status" value="1"/>
</dbReference>
<feature type="domain" description="FAD-binding PCMH-type" evidence="4">
    <location>
        <begin position="1"/>
        <end position="208"/>
    </location>
</feature>
<evidence type="ECO:0000313" key="6">
    <source>
        <dbReference type="Proteomes" id="UP001299608"/>
    </source>
</evidence>
<keyword evidence="3" id="KW-0560">Oxidoreductase</keyword>
<dbReference type="InterPro" id="IPR036318">
    <property type="entry name" value="FAD-bd_PCMH-like_sf"/>
</dbReference>
<dbReference type="InterPro" id="IPR036683">
    <property type="entry name" value="CO_DH_flav_C_dom_sf"/>
</dbReference>
<dbReference type="InterPro" id="IPR016166">
    <property type="entry name" value="FAD-bd_PCMH"/>
</dbReference>
<dbReference type="PANTHER" id="PTHR42659">
    <property type="entry name" value="XANTHINE DEHYDROGENASE SUBUNIT C-RELATED"/>
    <property type="match status" value="1"/>
</dbReference>
<evidence type="ECO:0000313" key="5">
    <source>
        <dbReference type="EMBL" id="MCG4747116.1"/>
    </source>
</evidence>
<proteinExistence type="predicted"/>
<accession>A0AAW5C0R0</accession>
<dbReference type="InterPro" id="IPR005107">
    <property type="entry name" value="CO_DH_flav_C"/>
</dbReference>
<dbReference type="RefSeq" id="WP_238053696.1">
    <property type="nucleotide sequence ID" value="NZ_JAKNGE010000021.1"/>
</dbReference>
<keyword evidence="1" id="KW-0285">Flavoprotein</keyword>
<dbReference type="Proteomes" id="UP001299608">
    <property type="component" value="Unassembled WGS sequence"/>
</dbReference>